<dbReference type="GO" id="GO:1902808">
    <property type="term" value="P:positive regulation of cell cycle G1/S phase transition"/>
    <property type="evidence" value="ECO:0007669"/>
    <property type="project" value="TreeGrafter"/>
</dbReference>
<dbReference type="GO" id="GO:0044666">
    <property type="term" value="C:MLL3/4 complex"/>
    <property type="evidence" value="ECO:0007669"/>
    <property type="project" value="TreeGrafter"/>
</dbReference>
<evidence type="ECO:0000313" key="2">
    <source>
        <dbReference type="EMBL" id="KAF7400562.1"/>
    </source>
</evidence>
<dbReference type="PANTHER" id="PTHR28467">
    <property type="entry name" value="PAXIP1-ASSOCIATED GLUTAMATE-RICH PROTEIN 1"/>
    <property type="match status" value="1"/>
</dbReference>
<dbReference type="PANTHER" id="PTHR28467:SF1">
    <property type="entry name" value="PAXIP1-ASSOCIATED GLUTAMATE-RICH PROTEIN 1"/>
    <property type="match status" value="1"/>
</dbReference>
<comment type="caution">
    <text evidence="2">The sequence shown here is derived from an EMBL/GenBank/DDBJ whole genome shotgun (WGS) entry which is preliminary data.</text>
</comment>
<organism evidence="2 3">
    <name type="scientific">Vespula vulgaris</name>
    <name type="common">Yellow jacket</name>
    <name type="synonym">Wasp</name>
    <dbReference type="NCBI Taxonomy" id="7454"/>
    <lineage>
        <taxon>Eukaryota</taxon>
        <taxon>Metazoa</taxon>
        <taxon>Ecdysozoa</taxon>
        <taxon>Arthropoda</taxon>
        <taxon>Hexapoda</taxon>
        <taxon>Insecta</taxon>
        <taxon>Pterygota</taxon>
        <taxon>Neoptera</taxon>
        <taxon>Endopterygota</taxon>
        <taxon>Hymenoptera</taxon>
        <taxon>Apocrita</taxon>
        <taxon>Aculeata</taxon>
        <taxon>Vespoidea</taxon>
        <taxon>Vespidae</taxon>
        <taxon>Vespinae</taxon>
        <taxon>Vespula</taxon>
    </lineage>
</organism>
<protein>
    <recommendedName>
        <fullName evidence="4">PAXIP1-associated glutamate-rich protein 1</fullName>
    </recommendedName>
</protein>
<feature type="region of interest" description="Disordered" evidence="1">
    <location>
        <begin position="62"/>
        <end position="161"/>
    </location>
</feature>
<evidence type="ECO:0000313" key="3">
    <source>
        <dbReference type="Proteomes" id="UP000614350"/>
    </source>
</evidence>
<gene>
    <name evidence="2" type="ORF">HZH66_005746</name>
</gene>
<dbReference type="Pfam" id="PF15364">
    <property type="entry name" value="PAXIP1_C"/>
    <property type="match status" value="1"/>
</dbReference>
<dbReference type="InterPro" id="IPR028213">
    <property type="entry name" value="PA1"/>
</dbReference>
<dbReference type="EMBL" id="JACSEA010000005">
    <property type="protein sequence ID" value="KAF7400562.1"/>
    <property type="molecule type" value="Genomic_DNA"/>
</dbReference>
<proteinExistence type="predicted"/>
<sequence>MIKIVAKCSFGNEEEWSVECSDEEKYEVDSKSEWTLKSEDILSLIDGLEANNRILELEWKCPGRRGPSPIPSCNRQQEHGSQEYKPEEKSDFDFMDEMSSPRLPVRRVGESTPKGSAKKKTASFNGVLSTMLRHRRLEQQEINSSSKKSEPNSPGLKTQPT</sequence>
<feature type="compositionally biased region" description="Low complexity" evidence="1">
    <location>
        <begin position="141"/>
        <end position="154"/>
    </location>
</feature>
<dbReference type="GO" id="GO:0033148">
    <property type="term" value="P:positive regulation of intracellular estrogen receptor signaling pathway"/>
    <property type="evidence" value="ECO:0007669"/>
    <property type="project" value="TreeGrafter"/>
</dbReference>
<reference evidence="2" key="1">
    <citation type="journal article" date="2020" name="G3 (Bethesda)">
        <title>High-Quality Assemblies for Three Invasive Social Wasps from the &lt;i&gt;Vespula&lt;/i&gt; Genus.</title>
        <authorList>
            <person name="Harrop T.W.R."/>
            <person name="Guhlin J."/>
            <person name="McLaughlin G.M."/>
            <person name="Permina E."/>
            <person name="Stockwell P."/>
            <person name="Gilligan J."/>
            <person name="Le Lec M.F."/>
            <person name="Gruber M.A.M."/>
            <person name="Quinn O."/>
            <person name="Lovegrove M."/>
            <person name="Duncan E.J."/>
            <person name="Remnant E.J."/>
            <person name="Van Eeckhoven J."/>
            <person name="Graham B."/>
            <person name="Knapp R.A."/>
            <person name="Langford K.W."/>
            <person name="Kronenberg Z."/>
            <person name="Press M.O."/>
            <person name="Eacker S.M."/>
            <person name="Wilson-Rankin E.E."/>
            <person name="Purcell J."/>
            <person name="Lester P.J."/>
            <person name="Dearden P.K."/>
        </authorList>
    </citation>
    <scope>NUCLEOTIDE SEQUENCE</scope>
    <source>
        <strain evidence="2">Marl-1</strain>
    </source>
</reference>
<evidence type="ECO:0000256" key="1">
    <source>
        <dbReference type="SAM" id="MobiDB-lite"/>
    </source>
</evidence>
<dbReference type="GO" id="GO:0030331">
    <property type="term" value="F:nuclear estrogen receptor binding"/>
    <property type="evidence" value="ECO:0007669"/>
    <property type="project" value="TreeGrafter"/>
</dbReference>
<dbReference type="Proteomes" id="UP000614350">
    <property type="component" value="Unassembled WGS sequence"/>
</dbReference>
<keyword evidence="3" id="KW-1185">Reference proteome</keyword>
<dbReference type="AlphaFoldDB" id="A0A834N8X3"/>
<accession>A0A834N8X3</accession>
<name>A0A834N8X3_VESVU</name>
<feature type="compositionally biased region" description="Basic and acidic residues" evidence="1">
    <location>
        <begin position="76"/>
        <end position="92"/>
    </location>
</feature>
<evidence type="ECO:0008006" key="4">
    <source>
        <dbReference type="Google" id="ProtNLM"/>
    </source>
</evidence>